<dbReference type="PANTHER" id="PTHR23028:SF53">
    <property type="entry name" value="ACYL_TRANSF_3 DOMAIN-CONTAINING PROTEIN"/>
    <property type="match status" value="1"/>
</dbReference>
<evidence type="ECO:0000313" key="5">
    <source>
        <dbReference type="Proteomes" id="UP000291832"/>
    </source>
</evidence>
<sequence length="707" mass="75213">MSETVKLDVPRAAPTPHSRIRLDIQGLRAVAVGVVLLFHANAPFLPGGFIGVDVFFVISGFLITGILIREASATGRVNLAGFYAKRVRRILPAATLVLLATAVLSVLFLPAIRWQSIGGEIIAAAVYLVNLVFAANTNYLNAEVAASPIQHFWTLAVEEQFYIVWPLLIIVMLYLGRRFLARLGRARQLQILLPAGVLLLFVPSLAWSAVYTATDPAPAYFATTTRLWELAVGAMVAVFATQLARIPDRVGFCLGWAGLLGIVVGSVVYTAATPFPGVAALLPTLSAAAIIVGGMAGRGERGAGALLSLRPVRWVGDISYSLYLWHWPLVVVATYLLGGSLRFREGLLVIALSFLPAWLSYRFVENPFRDWKRLQESAGSALRAGAALVGVSALIGAALMLAPTVTQGNQLPPGGALGAMALVSDPAAGDPAAPVVGGFTPTAVDARNDNPVVYASGCHADQGFTEHPGCTLGNADAETTLALVGDSHAASWVPALQEIAAKNDLRLRVYTKSACGFADVATVAGGDARYDACSDWNERVMEQLIAEQPDLVLTTNSVERKVWDDGPLTMSESVQPFSDGLRRSWESLNAAGIPVTVIRDVPRMDIDVPECVSANPGNLAECAVARATAVDAQATPEINAQRGLSETGLVDLTNWICPAEACAPVIGNVLVWRDGHHLTATYSATLATPLEDALRENTVSRELFTER</sequence>
<feature type="domain" description="SGNH" evidence="3">
    <location>
        <begin position="458"/>
        <end position="689"/>
    </location>
</feature>
<evidence type="ECO:0000259" key="2">
    <source>
        <dbReference type="Pfam" id="PF01757"/>
    </source>
</evidence>
<feature type="transmembrane region" description="Helical" evidence="1">
    <location>
        <begin position="160"/>
        <end position="180"/>
    </location>
</feature>
<proteinExistence type="predicted"/>
<dbReference type="EMBL" id="SHKI01000006">
    <property type="protein sequence ID" value="RZT62931.1"/>
    <property type="molecule type" value="Genomic_DNA"/>
</dbReference>
<evidence type="ECO:0000259" key="3">
    <source>
        <dbReference type="Pfam" id="PF19040"/>
    </source>
</evidence>
<feature type="transmembrane region" description="Helical" evidence="1">
    <location>
        <begin position="381"/>
        <end position="402"/>
    </location>
</feature>
<gene>
    <name evidence="4" type="ORF">EV139_2640</name>
</gene>
<feature type="transmembrane region" description="Helical" evidence="1">
    <location>
        <begin position="219"/>
        <end position="240"/>
    </location>
</feature>
<reference evidence="4 5" key="1">
    <citation type="journal article" date="2015" name="Stand. Genomic Sci.">
        <title>Genomic Encyclopedia of Bacterial and Archaeal Type Strains, Phase III: the genomes of soil and plant-associated and newly described type strains.</title>
        <authorList>
            <person name="Whitman W.B."/>
            <person name="Woyke T."/>
            <person name="Klenk H.P."/>
            <person name="Zhou Y."/>
            <person name="Lilburn T.G."/>
            <person name="Beck B.J."/>
            <person name="De Vos P."/>
            <person name="Vandamme P."/>
            <person name="Eisen J.A."/>
            <person name="Garrity G."/>
            <person name="Hugenholtz P."/>
            <person name="Kyrpides N.C."/>
        </authorList>
    </citation>
    <scope>NUCLEOTIDE SEQUENCE [LARGE SCALE GENOMIC DNA]</scope>
    <source>
        <strain evidence="4 5">RF6</strain>
    </source>
</reference>
<evidence type="ECO:0000313" key="4">
    <source>
        <dbReference type="EMBL" id="RZT62931.1"/>
    </source>
</evidence>
<dbReference type="GO" id="GO:0009103">
    <property type="term" value="P:lipopolysaccharide biosynthetic process"/>
    <property type="evidence" value="ECO:0007669"/>
    <property type="project" value="TreeGrafter"/>
</dbReference>
<dbReference type="Pfam" id="PF19040">
    <property type="entry name" value="SGNH"/>
    <property type="match status" value="1"/>
</dbReference>
<dbReference type="InterPro" id="IPR002656">
    <property type="entry name" value="Acyl_transf_3_dom"/>
</dbReference>
<organism evidence="4 5">
    <name type="scientific">Leucobacter luti</name>
    <dbReference type="NCBI Taxonomy" id="340320"/>
    <lineage>
        <taxon>Bacteria</taxon>
        <taxon>Bacillati</taxon>
        <taxon>Actinomycetota</taxon>
        <taxon>Actinomycetes</taxon>
        <taxon>Micrococcales</taxon>
        <taxon>Microbacteriaceae</taxon>
        <taxon>Leucobacter</taxon>
    </lineage>
</organism>
<keyword evidence="1" id="KW-1133">Transmembrane helix</keyword>
<feature type="transmembrane region" description="Helical" evidence="1">
    <location>
        <begin position="318"/>
        <end position="337"/>
    </location>
</feature>
<evidence type="ECO:0000256" key="1">
    <source>
        <dbReference type="SAM" id="Phobius"/>
    </source>
</evidence>
<dbReference type="PANTHER" id="PTHR23028">
    <property type="entry name" value="ACETYLTRANSFERASE"/>
    <property type="match status" value="1"/>
</dbReference>
<dbReference type="Proteomes" id="UP000291832">
    <property type="component" value="Unassembled WGS sequence"/>
</dbReference>
<name>A0A4Q7TQ93_9MICO</name>
<dbReference type="AlphaFoldDB" id="A0A4Q7TQ93"/>
<feature type="transmembrane region" description="Helical" evidence="1">
    <location>
        <begin position="50"/>
        <end position="69"/>
    </location>
</feature>
<keyword evidence="1" id="KW-0472">Membrane</keyword>
<feature type="transmembrane region" description="Helical" evidence="1">
    <location>
        <begin position="89"/>
        <end position="109"/>
    </location>
</feature>
<dbReference type="Pfam" id="PF01757">
    <property type="entry name" value="Acyl_transf_3"/>
    <property type="match status" value="1"/>
</dbReference>
<keyword evidence="1" id="KW-0812">Transmembrane</keyword>
<feature type="transmembrane region" description="Helical" evidence="1">
    <location>
        <begin position="278"/>
        <end position="297"/>
    </location>
</feature>
<protein>
    <submittedName>
        <fullName evidence="4">Peptidoglycan/LPS O-acetylase OafA/YrhL</fullName>
    </submittedName>
</protein>
<feature type="transmembrane region" description="Helical" evidence="1">
    <location>
        <begin position="343"/>
        <end position="361"/>
    </location>
</feature>
<comment type="caution">
    <text evidence="4">The sequence shown here is derived from an EMBL/GenBank/DDBJ whole genome shotgun (WGS) entry which is preliminary data.</text>
</comment>
<dbReference type="RefSeq" id="WP_130454792.1">
    <property type="nucleotide sequence ID" value="NZ_QYAG01000002.1"/>
</dbReference>
<feature type="domain" description="Acyltransferase 3" evidence="2">
    <location>
        <begin position="23"/>
        <end position="361"/>
    </location>
</feature>
<dbReference type="InterPro" id="IPR043968">
    <property type="entry name" value="SGNH"/>
</dbReference>
<feature type="transmembrane region" description="Helical" evidence="1">
    <location>
        <begin position="192"/>
        <end position="213"/>
    </location>
</feature>
<dbReference type="GO" id="GO:0016020">
    <property type="term" value="C:membrane"/>
    <property type="evidence" value="ECO:0007669"/>
    <property type="project" value="TreeGrafter"/>
</dbReference>
<dbReference type="InterPro" id="IPR050879">
    <property type="entry name" value="Acyltransferase_3"/>
</dbReference>
<feature type="transmembrane region" description="Helical" evidence="1">
    <location>
        <begin position="252"/>
        <end position="272"/>
    </location>
</feature>
<keyword evidence="5" id="KW-1185">Reference proteome</keyword>
<dbReference type="OrthoDB" id="3404679at2"/>
<dbReference type="GO" id="GO:0016747">
    <property type="term" value="F:acyltransferase activity, transferring groups other than amino-acyl groups"/>
    <property type="evidence" value="ECO:0007669"/>
    <property type="project" value="InterPro"/>
</dbReference>
<accession>A0A4Q7TQ93</accession>